<evidence type="ECO:0000256" key="1">
    <source>
        <dbReference type="SAM" id="MobiDB-lite"/>
    </source>
</evidence>
<feature type="compositionally biased region" description="Low complexity" evidence="1">
    <location>
        <begin position="834"/>
        <end position="846"/>
    </location>
</feature>
<dbReference type="PANTHER" id="PTHR47558:SF1">
    <property type="entry name" value="HISTONE DEACETYLASE HOS3"/>
    <property type="match status" value="1"/>
</dbReference>
<evidence type="ECO:0000313" key="3">
    <source>
        <dbReference type="EMBL" id="EEP77793.1"/>
    </source>
</evidence>
<protein>
    <recommendedName>
        <fullName evidence="2">Histone deacetylase domain-containing protein</fullName>
    </recommendedName>
</protein>
<feature type="compositionally biased region" description="Basic and acidic residues" evidence="1">
    <location>
        <begin position="945"/>
        <end position="963"/>
    </location>
</feature>
<dbReference type="PANTHER" id="PTHR47558">
    <property type="entry name" value="HISTONE DEACETYLASE HOS3"/>
    <property type="match status" value="1"/>
</dbReference>
<feature type="compositionally biased region" description="Low complexity" evidence="1">
    <location>
        <begin position="114"/>
        <end position="125"/>
    </location>
</feature>
<dbReference type="KEGG" id="ure:UREG_02642"/>
<dbReference type="GeneID" id="8443087"/>
<organism evidence="3 4">
    <name type="scientific">Uncinocarpus reesii (strain UAMH 1704)</name>
    <dbReference type="NCBI Taxonomy" id="336963"/>
    <lineage>
        <taxon>Eukaryota</taxon>
        <taxon>Fungi</taxon>
        <taxon>Dikarya</taxon>
        <taxon>Ascomycota</taxon>
        <taxon>Pezizomycotina</taxon>
        <taxon>Eurotiomycetes</taxon>
        <taxon>Eurotiomycetidae</taxon>
        <taxon>Onygenales</taxon>
        <taxon>Onygenaceae</taxon>
        <taxon>Uncinocarpus</taxon>
    </lineage>
</organism>
<sequence>MSPAEHAGSPGRQQQLTTNNGRDQLASSFNQLSLASPGAPNRSSPSRTPSQSYRSLDRIQPPRYESSSYRPPVPRRTPSINSLRDERRASTPSLKKRLSTASLRSVQNSNGVGSPRASTSRRASSQFLTPSRTMMRPGSPSMSECPSPPPPLTAASVAADHFAKELALHQSTNLQSRAVVVLQDSCFGHRYSRPRTSKVGLESIVERPERLHAAILGLAAAYVRMGKRWGHHRFAPHPDLDLSRLPVPPFQIRKTTRTMPLNSPAVTHVHGVKWMAELKTMCDAAESRLAAGGKELVRPTSSGSDASRSASKLHEGDLYLCPESLNAFEGALGGVCEAVDAVFENDATRRAFVCVRPPGHHCSSDYPSGFCWLNNVHVGIAHASMTHGLTHAAIIDFDLHHGDGSQTIAWEQNQKAISGHRNALPHQKVKIGYFSLHDINSYPCESGDEEKVMNASVCIDNAHGQSVWNVHLESWNDATEFWQLYNTKYTVLLDKARGFLRSQAQQISASTSYVRPKAAIFISAGFDASEWEGVGMQRHQVNVPTDFYAKFTLDIIRLAEEEDLAVDGRVISVLEGGYSDRALTSGVFSHISALAVTQNSVDHTENNSRLISEMFNRLDLEDQSGQGSSSGLTEEPVAFDTTWWSVPMLEELEAISQRPPPPPIRKSRDKGQPNFLAHTQASAAKAVAPVKDRGALFSHDGTPDEPYSVPEADWALATVELSKAIIPTDRQTLSLKYADLKGENGRTKRERHSLTSSTELESVSERGHMQLRERKPKASVFPELQPGNSRPARSTRRTTIASSSDLPDPTLLETPIEALEEAQVPPPPLSRKLSVTSSAVSATSKDSTTRKPREAPNRPVSRTQAPTSRPATSLVLNVPKQRAATSGRTPGKNGRSLSKRAPPPDEKLDNAIESPSSTRAISLNEGIDTISSGVRKIQLRLKVPTPEEHAAREAARIAEERSRAASRPPKKSSVARAQKQYPGKPAAKSSRTMTPAAASKVELKPVTIDPPTIPLPAESNPISPTEILVSNTALSPEEQRGTNNQSFPSPPLTPLSPFTQPQKTVQSAPPTTYTKESLPVFTSTSAIPFGPPPVKDSGSY</sequence>
<accession>C4JH69</accession>
<dbReference type="HOGENOM" id="CLU_001880_0_1_1"/>
<dbReference type="FunFam" id="3.40.800.20:FF:000011">
    <property type="entry name" value="Histone deacetylase HOS3"/>
    <property type="match status" value="1"/>
</dbReference>
<proteinExistence type="predicted"/>
<feature type="region of interest" description="Disordered" evidence="1">
    <location>
        <begin position="743"/>
        <end position="920"/>
    </location>
</feature>
<dbReference type="eggNOG" id="KOG1343">
    <property type="taxonomic scope" value="Eukaryota"/>
</dbReference>
<dbReference type="InterPro" id="IPR037138">
    <property type="entry name" value="His_deacetylse_dom_sf"/>
</dbReference>
<keyword evidence="4" id="KW-1185">Reference proteome</keyword>
<feature type="region of interest" description="Disordered" evidence="1">
    <location>
        <begin position="1"/>
        <end position="150"/>
    </location>
</feature>
<dbReference type="Pfam" id="PF00850">
    <property type="entry name" value="Hist_deacetyl"/>
    <property type="match status" value="1"/>
</dbReference>
<evidence type="ECO:0000313" key="4">
    <source>
        <dbReference type="Proteomes" id="UP000002058"/>
    </source>
</evidence>
<dbReference type="PRINTS" id="PR01270">
    <property type="entry name" value="HDASUPER"/>
</dbReference>
<dbReference type="InterPro" id="IPR000286">
    <property type="entry name" value="HDACs"/>
</dbReference>
<feature type="compositionally biased region" description="Basic and acidic residues" evidence="1">
    <location>
        <begin position="847"/>
        <end position="856"/>
    </location>
</feature>
<dbReference type="GO" id="GO:0004407">
    <property type="term" value="F:histone deacetylase activity"/>
    <property type="evidence" value="ECO:0007669"/>
    <property type="project" value="TreeGrafter"/>
</dbReference>
<dbReference type="OrthoDB" id="5232919at2759"/>
<dbReference type="RefSeq" id="XP_002543126.1">
    <property type="nucleotide sequence ID" value="XM_002543080.1"/>
</dbReference>
<feature type="compositionally biased region" description="Polar residues" evidence="1">
    <location>
        <begin position="1063"/>
        <end position="1086"/>
    </location>
</feature>
<dbReference type="Gene3D" id="3.40.800.20">
    <property type="entry name" value="Histone deacetylase domain"/>
    <property type="match status" value="1"/>
</dbReference>
<feature type="compositionally biased region" description="Low complexity" evidence="1">
    <location>
        <begin position="789"/>
        <end position="804"/>
    </location>
</feature>
<name>C4JH69_UNCRE</name>
<dbReference type="GO" id="GO:0010468">
    <property type="term" value="P:regulation of gene expression"/>
    <property type="evidence" value="ECO:0007669"/>
    <property type="project" value="UniProtKB-ARBA"/>
</dbReference>
<feature type="domain" description="Histone deacetylase" evidence="2">
    <location>
        <begin position="257"/>
        <end position="593"/>
    </location>
</feature>
<evidence type="ECO:0000259" key="2">
    <source>
        <dbReference type="Pfam" id="PF00850"/>
    </source>
</evidence>
<feature type="compositionally biased region" description="Low complexity" evidence="1">
    <location>
        <begin position="61"/>
        <end position="70"/>
    </location>
</feature>
<dbReference type="AlphaFoldDB" id="C4JH69"/>
<reference evidence="4" key="1">
    <citation type="journal article" date="2009" name="Genome Res.">
        <title>Comparative genomic analyses of the human fungal pathogens Coccidioides and their relatives.</title>
        <authorList>
            <person name="Sharpton T.J."/>
            <person name="Stajich J.E."/>
            <person name="Rounsley S.D."/>
            <person name="Gardner M.J."/>
            <person name="Wortman J.R."/>
            <person name="Jordar V.S."/>
            <person name="Maiti R."/>
            <person name="Kodira C.D."/>
            <person name="Neafsey D.E."/>
            <person name="Zeng Q."/>
            <person name="Hung C.-Y."/>
            <person name="McMahan C."/>
            <person name="Muszewska A."/>
            <person name="Grynberg M."/>
            <person name="Mandel M.A."/>
            <person name="Kellner E.M."/>
            <person name="Barker B.M."/>
            <person name="Galgiani J.N."/>
            <person name="Orbach M.J."/>
            <person name="Kirkland T.N."/>
            <person name="Cole G.T."/>
            <person name="Henn M.R."/>
            <person name="Birren B.W."/>
            <person name="Taylor J.W."/>
        </authorList>
    </citation>
    <scope>NUCLEOTIDE SEQUENCE [LARGE SCALE GENOMIC DNA]</scope>
    <source>
        <strain evidence="4">UAMH 1704</strain>
    </source>
</reference>
<dbReference type="SUPFAM" id="SSF52768">
    <property type="entry name" value="Arginase/deacetylase"/>
    <property type="match status" value="1"/>
</dbReference>
<dbReference type="CDD" id="cd09998">
    <property type="entry name" value="HDAC_Hos3"/>
    <property type="match status" value="1"/>
</dbReference>
<dbReference type="Proteomes" id="UP000002058">
    <property type="component" value="Unassembled WGS sequence"/>
</dbReference>
<dbReference type="OMA" id="MTHGLTH"/>
<gene>
    <name evidence="3" type="ORF">UREG_02642</name>
</gene>
<dbReference type="InParanoid" id="C4JH69"/>
<dbReference type="VEuPathDB" id="FungiDB:UREG_02642"/>
<dbReference type="InterPro" id="IPR053244">
    <property type="entry name" value="HDAC_HD_type_1"/>
</dbReference>
<feature type="region of interest" description="Disordered" evidence="1">
    <location>
        <begin position="944"/>
        <end position="1100"/>
    </location>
</feature>
<dbReference type="EMBL" id="CH476615">
    <property type="protein sequence ID" value="EEP77793.1"/>
    <property type="molecule type" value="Genomic_DNA"/>
</dbReference>
<dbReference type="STRING" id="336963.C4JH69"/>
<dbReference type="InterPro" id="IPR023696">
    <property type="entry name" value="Ureohydrolase_dom_sf"/>
</dbReference>
<dbReference type="GO" id="GO:0005634">
    <property type="term" value="C:nucleus"/>
    <property type="evidence" value="ECO:0007669"/>
    <property type="project" value="TreeGrafter"/>
</dbReference>
<feature type="compositionally biased region" description="Polar residues" evidence="1">
    <location>
        <begin position="11"/>
        <end position="34"/>
    </location>
</feature>
<feature type="compositionally biased region" description="Polar residues" evidence="1">
    <location>
        <begin position="1020"/>
        <end position="1034"/>
    </location>
</feature>
<feature type="compositionally biased region" description="Polar residues" evidence="1">
    <location>
        <begin position="41"/>
        <end position="54"/>
    </location>
</feature>
<feature type="compositionally biased region" description="Basic and acidic residues" evidence="1">
    <location>
        <begin position="763"/>
        <end position="773"/>
    </location>
</feature>
<feature type="compositionally biased region" description="Polar residues" evidence="1">
    <location>
        <begin position="99"/>
        <end position="112"/>
    </location>
</feature>
<dbReference type="InterPro" id="IPR023801">
    <property type="entry name" value="His_deacetylse_dom"/>
</dbReference>
<feature type="compositionally biased region" description="Polar residues" evidence="1">
    <location>
        <begin position="860"/>
        <end position="875"/>
    </location>
</feature>